<dbReference type="AlphaFoldDB" id="A0A7J7L593"/>
<evidence type="ECO:0000256" key="2">
    <source>
        <dbReference type="ARBA" id="ARBA00022842"/>
    </source>
</evidence>
<dbReference type="InterPro" id="IPR029063">
    <property type="entry name" value="SAM-dependent_MTases_sf"/>
</dbReference>
<dbReference type="PANTHER" id="PTHR31009">
    <property type="entry name" value="S-ADENOSYL-L-METHIONINE:CARBOXYL METHYLTRANSFERASE FAMILY PROTEIN"/>
    <property type="match status" value="1"/>
</dbReference>
<evidence type="ECO:0000313" key="4">
    <source>
        <dbReference type="Proteomes" id="UP000541444"/>
    </source>
</evidence>
<protein>
    <submittedName>
        <fullName evidence="3">Uncharacterized protein</fullName>
    </submittedName>
</protein>
<keyword evidence="1" id="KW-0479">Metal-binding</keyword>
<evidence type="ECO:0000256" key="1">
    <source>
        <dbReference type="ARBA" id="ARBA00022723"/>
    </source>
</evidence>
<dbReference type="GO" id="GO:0008168">
    <property type="term" value="F:methyltransferase activity"/>
    <property type="evidence" value="ECO:0007669"/>
    <property type="project" value="InterPro"/>
</dbReference>
<gene>
    <name evidence="3" type="ORF">GIB67_040478</name>
</gene>
<dbReference type="SUPFAM" id="SSF53335">
    <property type="entry name" value="S-adenosyl-L-methionine-dependent methyltransferases"/>
    <property type="match status" value="1"/>
</dbReference>
<dbReference type="Pfam" id="PF03492">
    <property type="entry name" value="Methyltransf_7"/>
    <property type="match status" value="1"/>
</dbReference>
<dbReference type="Gene3D" id="1.10.1200.270">
    <property type="entry name" value="Methyltransferase, alpha-helical capping domain"/>
    <property type="match status" value="1"/>
</dbReference>
<dbReference type="GO" id="GO:0046872">
    <property type="term" value="F:metal ion binding"/>
    <property type="evidence" value="ECO:0007669"/>
    <property type="project" value="UniProtKB-KW"/>
</dbReference>
<evidence type="ECO:0000313" key="3">
    <source>
        <dbReference type="EMBL" id="KAF6137770.1"/>
    </source>
</evidence>
<keyword evidence="2" id="KW-0460">Magnesium</keyword>
<accession>A0A7J7L593</accession>
<dbReference type="OrthoDB" id="1523883at2759"/>
<dbReference type="InterPro" id="IPR042086">
    <property type="entry name" value="MeTrfase_capping"/>
</dbReference>
<proteinExistence type="predicted"/>
<sequence length="390" mass="44022">MENKIVKAINVSQVFHMNAGNGEESYATNSNFQRCGLTKTKHFRDKAILQICSSTSKTLGFAELGCATGSNTLFVASELMDTVYQNCCELGRPTPEFHIYLNDLPGNDFNSTFQSLQGFYDNIKDTKGYEFGPCFVYGVPGSFYGRLFPSQSLHFVHSSYSLHWLSQVRIVANSSRLYHNLYSGKCVLICKVPQGIEGNKRNVYMSKSSPPSVLNAYFEQFHNDFSSFLKSRSVEVVEGGGMVFMVAGRRSEDRTSNENAYIWELIGVAINELVSKGVIEDEKLHSFNFPLYMPSPTELKYLIKSERSFVTNAIEAIDQVWTSPNTKKSECEEVVTCLRAVMEPLLAEQFGKEVMEELFSTFREIVFDRYSKEKNAFTTTVLVVSLTRMG</sequence>
<dbReference type="Gene3D" id="3.40.50.150">
    <property type="entry name" value="Vaccinia Virus protein VP39"/>
    <property type="match status" value="1"/>
</dbReference>
<dbReference type="Proteomes" id="UP000541444">
    <property type="component" value="Unassembled WGS sequence"/>
</dbReference>
<organism evidence="3 4">
    <name type="scientific">Kingdonia uniflora</name>
    <dbReference type="NCBI Taxonomy" id="39325"/>
    <lineage>
        <taxon>Eukaryota</taxon>
        <taxon>Viridiplantae</taxon>
        <taxon>Streptophyta</taxon>
        <taxon>Embryophyta</taxon>
        <taxon>Tracheophyta</taxon>
        <taxon>Spermatophyta</taxon>
        <taxon>Magnoliopsida</taxon>
        <taxon>Ranunculales</taxon>
        <taxon>Circaeasteraceae</taxon>
        <taxon>Kingdonia</taxon>
    </lineage>
</organism>
<keyword evidence="4" id="KW-1185">Reference proteome</keyword>
<comment type="caution">
    <text evidence="3">The sequence shown here is derived from an EMBL/GenBank/DDBJ whole genome shotgun (WGS) entry which is preliminary data.</text>
</comment>
<dbReference type="EMBL" id="JACGCM010002624">
    <property type="protein sequence ID" value="KAF6137770.1"/>
    <property type="molecule type" value="Genomic_DNA"/>
</dbReference>
<name>A0A7J7L593_9MAGN</name>
<dbReference type="InterPro" id="IPR005299">
    <property type="entry name" value="MeTrfase_7"/>
</dbReference>
<reference evidence="3 4" key="1">
    <citation type="journal article" date="2020" name="IScience">
        <title>Genome Sequencing of the Endangered Kingdonia uniflora (Circaeasteraceae, Ranunculales) Reveals Potential Mechanisms of Evolutionary Specialization.</title>
        <authorList>
            <person name="Sun Y."/>
            <person name="Deng T."/>
            <person name="Zhang A."/>
            <person name="Moore M.J."/>
            <person name="Landis J.B."/>
            <person name="Lin N."/>
            <person name="Zhang H."/>
            <person name="Zhang X."/>
            <person name="Huang J."/>
            <person name="Zhang X."/>
            <person name="Sun H."/>
            <person name="Wang H."/>
        </authorList>
    </citation>
    <scope>NUCLEOTIDE SEQUENCE [LARGE SCALE GENOMIC DNA]</scope>
    <source>
        <strain evidence="3">TB1705</strain>
        <tissue evidence="3">Leaf</tissue>
    </source>
</reference>